<keyword evidence="7 15" id="KW-0863">Zinc-finger</keyword>
<dbReference type="Proteomes" id="UP000017559">
    <property type="component" value="Unassembled WGS sequence"/>
</dbReference>
<evidence type="ECO:0000256" key="1">
    <source>
        <dbReference type="ARBA" id="ARBA00004123"/>
    </source>
</evidence>
<dbReference type="InterPro" id="IPR040706">
    <property type="entry name" value="Zf-MYST"/>
</dbReference>
<dbReference type="Pfam" id="PF01853">
    <property type="entry name" value="MOZ_SAS"/>
    <property type="match status" value="1"/>
</dbReference>
<dbReference type="GO" id="GO:0004402">
    <property type="term" value="F:histone acetyltransferase activity"/>
    <property type="evidence" value="ECO:0007669"/>
    <property type="project" value="InterPro"/>
</dbReference>
<feature type="compositionally biased region" description="Pro residues" evidence="17">
    <location>
        <begin position="883"/>
        <end position="895"/>
    </location>
</feature>
<dbReference type="Pfam" id="PF00628">
    <property type="entry name" value="PHD"/>
    <property type="match status" value="2"/>
</dbReference>
<organism evidence="21 22">
    <name type="scientific">Moniliophthora roreri (strain MCA 2997)</name>
    <name type="common">Cocoa frosty pod rot fungus</name>
    <name type="synonym">Crinipellis roreri</name>
    <dbReference type="NCBI Taxonomy" id="1381753"/>
    <lineage>
        <taxon>Eukaryota</taxon>
        <taxon>Fungi</taxon>
        <taxon>Dikarya</taxon>
        <taxon>Basidiomycota</taxon>
        <taxon>Agaricomycotina</taxon>
        <taxon>Agaricomycetes</taxon>
        <taxon>Agaricomycetidae</taxon>
        <taxon>Agaricales</taxon>
        <taxon>Marasmiineae</taxon>
        <taxon>Marasmiaceae</taxon>
        <taxon>Moniliophthora</taxon>
    </lineage>
</organism>
<evidence type="ECO:0000256" key="15">
    <source>
        <dbReference type="PROSITE-ProRule" id="PRU00175"/>
    </source>
</evidence>
<evidence type="ECO:0000256" key="8">
    <source>
        <dbReference type="ARBA" id="ARBA00022833"/>
    </source>
</evidence>
<dbReference type="InterPro" id="IPR019787">
    <property type="entry name" value="Znf_PHD-finger"/>
</dbReference>
<dbReference type="GO" id="GO:1990467">
    <property type="term" value="C:NuA3a histone acetyltransferase complex"/>
    <property type="evidence" value="ECO:0007669"/>
    <property type="project" value="TreeGrafter"/>
</dbReference>
<evidence type="ECO:0000256" key="10">
    <source>
        <dbReference type="ARBA" id="ARBA00022990"/>
    </source>
</evidence>
<evidence type="ECO:0000256" key="12">
    <source>
        <dbReference type="ARBA" id="ARBA00023163"/>
    </source>
</evidence>
<dbReference type="FunFam" id="3.40.630.30:FF:000001">
    <property type="entry name" value="Histone acetyltransferase"/>
    <property type="match status" value="1"/>
</dbReference>
<feature type="region of interest" description="Disordered" evidence="17">
    <location>
        <begin position="45"/>
        <end position="68"/>
    </location>
</feature>
<feature type="domain" description="RING-type" evidence="19">
    <location>
        <begin position="149"/>
        <end position="193"/>
    </location>
</feature>
<evidence type="ECO:0000256" key="14">
    <source>
        <dbReference type="PIRSR" id="PIRSR602717-51"/>
    </source>
</evidence>
<dbReference type="PROSITE" id="PS01359">
    <property type="entry name" value="ZF_PHD_1"/>
    <property type="match status" value="1"/>
</dbReference>
<dbReference type="KEGG" id="mrr:Moror_4624"/>
<protein>
    <recommendedName>
        <fullName evidence="3 16">Histone acetyltransferase</fullName>
        <ecNumber evidence="3 16">2.3.1.48</ecNumber>
    </recommendedName>
</protein>
<feature type="domain" description="PHD-type" evidence="18">
    <location>
        <begin position="146"/>
        <end position="196"/>
    </location>
</feature>
<evidence type="ECO:0000256" key="17">
    <source>
        <dbReference type="SAM" id="MobiDB-lite"/>
    </source>
</evidence>
<feature type="region of interest" description="Disordered" evidence="17">
    <location>
        <begin position="934"/>
        <end position="1087"/>
    </location>
</feature>
<dbReference type="InterPro" id="IPR001965">
    <property type="entry name" value="Znf_PHD"/>
</dbReference>
<feature type="region of interest" description="Disordered" evidence="17">
    <location>
        <begin position="219"/>
        <end position="314"/>
    </location>
</feature>
<dbReference type="GO" id="GO:0005634">
    <property type="term" value="C:nucleus"/>
    <property type="evidence" value="ECO:0007669"/>
    <property type="project" value="UniProtKB-SubCell"/>
</dbReference>
<feature type="compositionally biased region" description="Basic and acidic residues" evidence="17">
    <location>
        <begin position="947"/>
        <end position="957"/>
    </location>
</feature>
<dbReference type="FunFam" id="3.30.60.60:FF:000001">
    <property type="entry name" value="Histone acetyltransferase"/>
    <property type="match status" value="1"/>
</dbReference>
<dbReference type="SUPFAM" id="SSF57903">
    <property type="entry name" value="FYVE/PHD zinc finger"/>
    <property type="match status" value="2"/>
</dbReference>
<feature type="compositionally biased region" description="Low complexity" evidence="17">
    <location>
        <begin position="223"/>
        <end position="238"/>
    </location>
</feature>
<evidence type="ECO:0000259" key="19">
    <source>
        <dbReference type="PROSITE" id="PS50089"/>
    </source>
</evidence>
<feature type="compositionally biased region" description="Basic residues" evidence="17">
    <location>
        <begin position="239"/>
        <end position="249"/>
    </location>
</feature>
<feature type="region of interest" description="Disordered" evidence="17">
    <location>
        <begin position="384"/>
        <end position="444"/>
    </location>
</feature>
<keyword evidence="6" id="KW-0677">Repeat</keyword>
<evidence type="ECO:0000259" key="20">
    <source>
        <dbReference type="PROSITE" id="PS51726"/>
    </source>
</evidence>
<dbReference type="Gene3D" id="3.30.60.60">
    <property type="entry name" value="N-acetyl transferase-like"/>
    <property type="match status" value="1"/>
</dbReference>
<feature type="compositionally biased region" description="Low complexity" evidence="17">
    <location>
        <begin position="420"/>
        <end position="443"/>
    </location>
</feature>
<keyword evidence="9" id="KW-0156">Chromatin regulator</keyword>
<sequence>MDNIPIDPALEGPIVYQDQPGESYGSIEGAQVTIQVPESYPPPNYIYMYNQGPQGDPFAPQPPPVFPPPELMQTVQTSKPVKRKKKPKREEECSFCQGDDMKNKVGEPEQMLTCHVCGRSGHPSCMQLDSGNTEALRSYEWKCIECKTCEICLEKGDDDRILFCDHCDRGWHMDCLDPPIEEPPQGNWFCPQCPHAEQISEDVQYDQEMDEAEPGPILESHRQSSVASSSHSYVAQSKPPKRPRGRPKKTQPAPILDSEPDEIDVRTPPRRGRPPKNQALSHSTRKGKARVIIEESEEEEEAVASSARSKRMKLSISGPVIPRVRLRLAPQKGKGKEREEEEVKGMFDDLLNELERDVSNTSITNADIQRFARSRDISEAKLAASVPPQASYPNMSEPPDTPIAGPSSRPLRSATHHHIPAPTAPSTSPAVSSPGPSSSSPPTLRIRSIRFGPYEIKTWYDAPFPEEYCNIPDGRLWICEFCLKYMKSKFGAVRHRMKCKARHPPGDEIYRDGAVSIFEVDGRKNKIYCQNLCLLSKMYLDHKSLFYDVEPFLFYVITEVDDMGARFVGYFSKEKRSPKDYNVSCIMTLPVRQRQGWGNLLIDFSYLLSKKEKRTGSPEKPLSGLGALGYKNYWTLALMRYLETAPDRPLLEDISAATSMTIEDVHTTLVQQGMIYGRPSTPPPVKPSPGQSIKFPRGRKNGVARRHLQRTKTNEKAPEEAQKGPFVPPTHYEIRWDREQVHEYLQKWEAKGYLTLKPEKLKWSPFFSNQTRKTEAAEATDTDKLAATAASKMAHHQEHVAVAAEALPVPLSGVNGTETPASLFDDDVVIQEVPPPPAPESKRVTEGGPMDVDQPSGQVTKAPFAVQKDDVQGESYTSSGEPTEPPDLFTPPPESAPSHIPTNGLDHFDESQVKENGVLKEIATQKPVKEVLVVPSVPVKRGRGRPKKSEVQKQREQEEAEALQTGGRQLRSTQSKKQTNSPSKKSASPRKRTKQVVSSPEPEPDDVVPEPQPQLLPTASMPASSEPAGKFGGEPCTNSLAPDQHADPTEVPPPEFMRKLDGDPCTKGFPTTPSDQNAGPMLVPENVSEPVPERFDVKLEDLGTPSTVQTSRHSIPSDATVFIDGAGMSKDATDSAEDHVQHAPIPADELGDEDAEGDEDGEYSEVELEML</sequence>
<evidence type="ECO:0000256" key="16">
    <source>
        <dbReference type="RuleBase" id="RU361211"/>
    </source>
</evidence>
<dbReference type="InterPro" id="IPR017956">
    <property type="entry name" value="AT_hook_DNA-bd_motif"/>
</dbReference>
<dbReference type="GO" id="GO:0031507">
    <property type="term" value="P:heterochromatin formation"/>
    <property type="evidence" value="ECO:0007669"/>
    <property type="project" value="UniProtKB-ARBA"/>
</dbReference>
<evidence type="ECO:0000256" key="5">
    <source>
        <dbReference type="ARBA" id="ARBA00022723"/>
    </source>
</evidence>
<dbReference type="GO" id="GO:0003677">
    <property type="term" value="F:DNA binding"/>
    <property type="evidence" value="ECO:0007669"/>
    <property type="project" value="InterPro"/>
</dbReference>
<keyword evidence="11" id="KW-0805">Transcription regulation</keyword>
<dbReference type="InterPro" id="IPR011011">
    <property type="entry name" value="Znf_FYVE_PHD"/>
</dbReference>
<dbReference type="GO" id="GO:0003712">
    <property type="term" value="F:transcription coregulator activity"/>
    <property type="evidence" value="ECO:0007669"/>
    <property type="project" value="TreeGrafter"/>
</dbReference>
<dbReference type="PANTHER" id="PTHR10615:SF161">
    <property type="entry name" value="HISTONE ACETYLTRANSFERASE KAT7"/>
    <property type="match status" value="1"/>
</dbReference>
<dbReference type="PROSITE" id="PS51726">
    <property type="entry name" value="MYST_HAT"/>
    <property type="match status" value="1"/>
</dbReference>
<evidence type="ECO:0000256" key="11">
    <source>
        <dbReference type="ARBA" id="ARBA00023015"/>
    </source>
</evidence>
<gene>
    <name evidence="21" type="ORF">Moror_4624</name>
</gene>
<evidence type="ECO:0000313" key="22">
    <source>
        <dbReference type="Proteomes" id="UP000017559"/>
    </source>
</evidence>
<dbReference type="InterPro" id="IPR016181">
    <property type="entry name" value="Acyl_CoA_acyltransferase"/>
</dbReference>
<keyword evidence="4" id="KW-0808">Transferase</keyword>
<evidence type="ECO:0000256" key="13">
    <source>
        <dbReference type="ARBA" id="ARBA00023242"/>
    </source>
</evidence>
<dbReference type="EMBL" id="AWSO01000293">
    <property type="protein sequence ID" value="ESK92339.1"/>
    <property type="molecule type" value="Genomic_DNA"/>
</dbReference>
<comment type="similarity">
    <text evidence="2 16">Belongs to the MYST (SAS/MOZ) family.</text>
</comment>
<dbReference type="InterPro" id="IPR013083">
    <property type="entry name" value="Znf_RING/FYVE/PHD"/>
</dbReference>
<dbReference type="PROSITE" id="PS50089">
    <property type="entry name" value="ZF_RING_2"/>
    <property type="match status" value="1"/>
</dbReference>
<dbReference type="AlphaFoldDB" id="V2YKX1"/>
<dbReference type="SMART" id="SM00384">
    <property type="entry name" value="AT_hook"/>
    <property type="match status" value="3"/>
</dbReference>
<keyword evidence="12" id="KW-0804">Transcription</keyword>
<accession>V2YKX1</accession>
<comment type="catalytic activity">
    <reaction evidence="16">
        <text>L-lysyl-[protein] + acetyl-CoA = N(6)-acetyl-L-lysyl-[protein] + CoA + H(+)</text>
        <dbReference type="Rhea" id="RHEA:45948"/>
        <dbReference type="Rhea" id="RHEA-COMP:9752"/>
        <dbReference type="Rhea" id="RHEA-COMP:10731"/>
        <dbReference type="ChEBI" id="CHEBI:15378"/>
        <dbReference type="ChEBI" id="CHEBI:29969"/>
        <dbReference type="ChEBI" id="CHEBI:57287"/>
        <dbReference type="ChEBI" id="CHEBI:57288"/>
        <dbReference type="ChEBI" id="CHEBI:61930"/>
        <dbReference type="EC" id="2.3.1.48"/>
    </reaction>
</comment>
<comment type="subcellular location">
    <subcellularLocation>
        <location evidence="1 16">Nucleus</location>
    </subcellularLocation>
</comment>
<dbReference type="Gene3D" id="3.30.40.10">
    <property type="entry name" value="Zinc/RING finger domain, C3HC4 (zinc finger)"/>
    <property type="match status" value="1"/>
</dbReference>
<evidence type="ECO:0000313" key="21">
    <source>
        <dbReference type="EMBL" id="ESK92339.1"/>
    </source>
</evidence>
<dbReference type="EC" id="2.3.1.48" evidence="3 16"/>
<dbReference type="SUPFAM" id="SSF55729">
    <property type="entry name" value="Acyl-CoA N-acyltransferases (Nat)"/>
    <property type="match status" value="1"/>
</dbReference>
<feature type="compositionally biased region" description="Basic and acidic residues" evidence="17">
    <location>
        <begin position="712"/>
        <end position="722"/>
    </location>
</feature>
<evidence type="ECO:0000256" key="9">
    <source>
        <dbReference type="ARBA" id="ARBA00022853"/>
    </source>
</evidence>
<name>V2YKX1_MONRO</name>
<evidence type="ECO:0000256" key="2">
    <source>
        <dbReference type="ARBA" id="ARBA00010107"/>
    </source>
</evidence>
<dbReference type="GO" id="GO:0006357">
    <property type="term" value="P:regulation of transcription by RNA polymerase II"/>
    <property type="evidence" value="ECO:0007669"/>
    <property type="project" value="TreeGrafter"/>
</dbReference>
<dbReference type="Gene3D" id="1.10.10.10">
    <property type="entry name" value="Winged helix-like DNA-binding domain superfamily/Winged helix DNA-binding domain"/>
    <property type="match status" value="1"/>
</dbReference>
<feature type="region of interest" description="Disordered" evidence="17">
    <location>
        <begin position="1128"/>
        <end position="1171"/>
    </location>
</feature>
<evidence type="ECO:0000256" key="6">
    <source>
        <dbReference type="ARBA" id="ARBA00022737"/>
    </source>
</evidence>
<feature type="domain" description="MYST-type HAT" evidence="20">
    <location>
        <begin position="441"/>
        <end position="765"/>
    </location>
</feature>
<feature type="compositionally biased region" description="Pro residues" evidence="17">
    <location>
        <begin position="59"/>
        <end position="68"/>
    </location>
</feature>
<dbReference type="PROSITE" id="PS50016">
    <property type="entry name" value="ZF_PHD_2"/>
    <property type="match status" value="2"/>
</dbReference>
<dbReference type="InterPro" id="IPR002717">
    <property type="entry name" value="HAT_MYST-type"/>
</dbReference>
<feature type="region of interest" description="Disordered" evidence="17">
    <location>
        <begin position="830"/>
        <end position="911"/>
    </location>
</feature>
<feature type="compositionally biased region" description="Acidic residues" evidence="17">
    <location>
        <begin position="1149"/>
        <end position="1171"/>
    </location>
</feature>
<dbReference type="GO" id="GO:0008270">
    <property type="term" value="F:zinc ion binding"/>
    <property type="evidence" value="ECO:0007669"/>
    <property type="project" value="UniProtKB-KW"/>
</dbReference>
<keyword evidence="10" id="KW-0007">Acetylation</keyword>
<evidence type="ECO:0000259" key="18">
    <source>
        <dbReference type="PROSITE" id="PS50016"/>
    </source>
</evidence>
<dbReference type="CDD" id="cd15526">
    <property type="entry name" value="PHD1_MOZ_d4"/>
    <property type="match status" value="1"/>
</dbReference>
<dbReference type="PANTHER" id="PTHR10615">
    <property type="entry name" value="HISTONE ACETYLTRANSFERASE"/>
    <property type="match status" value="1"/>
</dbReference>
<feature type="compositionally biased region" description="Polar residues" evidence="17">
    <location>
        <begin position="966"/>
        <end position="980"/>
    </location>
</feature>
<evidence type="ECO:0000256" key="3">
    <source>
        <dbReference type="ARBA" id="ARBA00013184"/>
    </source>
</evidence>
<comment type="caution">
    <text evidence="21">The sequence shown here is derived from an EMBL/GenBank/DDBJ whole genome shotgun (WGS) entry which is preliminary data.</text>
</comment>
<keyword evidence="5" id="KW-0479">Metal-binding</keyword>
<dbReference type="OrthoDB" id="787137at2759"/>
<dbReference type="InterPro" id="IPR050603">
    <property type="entry name" value="MYST_HAT"/>
</dbReference>
<keyword evidence="8" id="KW-0862">Zinc</keyword>
<dbReference type="Pfam" id="PF02178">
    <property type="entry name" value="AT_hook"/>
    <property type="match status" value="3"/>
</dbReference>
<dbReference type="FunFam" id="3.30.40.10:FF:000005">
    <property type="entry name" value="zinc finger protein isoform X1"/>
    <property type="match status" value="1"/>
</dbReference>
<dbReference type="GO" id="GO:0003682">
    <property type="term" value="F:chromatin binding"/>
    <property type="evidence" value="ECO:0007669"/>
    <property type="project" value="TreeGrafter"/>
</dbReference>
<dbReference type="Pfam" id="PF17772">
    <property type="entry name" value="zf-MYST"/>
    <property type="match status" value="1"/>
</dbReference>
<feature type="compositionally biased region" description="Basic residues" evidence="17">
    <location>
        <begin position="696"/>
        <end position="710"/>
    </location>
</feature>
<feature type="compositionally biased region" description="Basic and acidic residues" evidence="17">
    <location>
        <begin position="1131"/>
        <end position="1141"/>
    </location>
</feature>
<keyword evidence="13 16" id="KW-0539">Nucleus</keyword>
<proteinExistence type="inferred from homology"/>
<feature type="active site" description="Proton donor/acceptor" evidence="14">
    <location>
        <position position="619"/>
    </location>
</feature>
<reference evidence="21 22" key="1">
    <citation type="journal article" date="2014" name="BMC Genomics">
        <title>Genome and secretome analysis of the hemibiotrophic fungal pathogen, Moniliophthora roreri, which causes frosty pod rot disease of cacao: mechanisms of the biotrophic and necrotrophic phases.</title>
        <authorList>
            <person name="Meinhardt L.W."/>
            <person name="Costa G.G.L."/>
            <person name="Thomazella D.P.T."/>
            <person name="Teixeira P.J.P.L."/>
            <person name="Carazzolle M.F."/>
            <person name="Schuster S.C."/>
            <person name="Carlson J.E."/>
            <person name="Guiltinan M.J."/>
            <person name="Mieczkowski P."/>
            <person name="Farmer A."/>
            <person name="Ramaraj T."/>
            <person name="Crozier J."/>
            <person name="Davis R.E."/>
            <person name="Shao J."/>
            <person name="Melnick R.L."/>
            <person name="Pereira G.A.G."/>
            <person name="Bailey B.A."/>
        </authorList>
    </citation>
    <scope>NUCLEOTIDE SEQUENCE [LARGE SCALE GENOMIC DNA]</scope>
    <source>
        <strain evidence="21 22">MCA 2997</strain>
    </source>
</reference>
<feature type="region of interest" description="Disordered" evidence="17">
    <location>
        <begin position="1"/>
        <end position="22"/>
    </location>
</feature>
<dbReference type="SMART" id="SM00249">
    <property type="entry name" value="PHD"/>
    <property type="match status" value="2"/>
</dbReference>
<keyword evidence="22" id="KW-1185">Reference proteome</keyword>
<dbReference type="InterPro" id="IPR019786">
    <property type="entry name" value="Zinc_finger_PHD-type_CS"/>
</dbReference>
<evidence type="ECO:0000256" key="7">
    <source>
        <dbReference type="ARBA" id="ARBA00022771"/>
    </source>
</evidence>
<dbReference type="InterPro" id="IPR001841">
    <property type="entry name" value="Znf_RING"/>
</dbReference>
<feature type="region of interest" description="Disordered" evidence="17">
    <location>
        <begin position="677"/>
        <end position="728"/>
    </location>
</feature>
<evidence type="ECO:0000256" key="4">
    <source>
        <dbReference type="ARBA" id="ARBA00022679"/>
    </source>
</evidence>
<feature type="domain" description="PHD-type" evidence="18">
    <location>
        <begin position="90"/>
        <end position="149"/>
    </location>
</feature>
<dbReference type="Gene3D" id="3.40.630.30">
    <property type="match status" value="1"/>
</dbReference>
<dbReference type="InterPro" id="IPR036388">
    <property type="entry name" value="WH-like_DNA-bd_sf"/>
</dbReference>
<dbReference type="STRING" id="1381753.V2YKX1"/>
<dbReference type="HOGENOM" id="CLU_001196_2_0_1"/>